<keyword evidence="7 9" id="KW-0460">Magnesium</keyword>
<dbReference type="InterPro" id="IPR021127">
    <property type="entry name" value="CRISPR_associated_Cas2"/>
</dbReference>
<proteinExistence type="inferred from homology"/>
<dbReference type="SUPFAM" id="SSF143430">
    <property type="entry name" value="TTP0101/SSO1404-like"/>
    <property type="match status" value="1"/>
</dbReference>
<keyword evidence="11" id="KW-1185">Reference proteome</keyword>
<dbReference type="Pfam" id="PF09827">
    <property type="entry name" value="CRISPR_Cas2"/>
    <property type="match status" value="1"/>
</dbReference>
<comment type="subunit">
    <text evidence="9">Homodimer, forms a heterotetramer with a Cas1 homodimer.</text>
</comment>
<evidence type="ECO:0000256" key="2">
    <source>
        <dbReference type="ARBA" id="ARBA00009959"/>
    </source>
</evidence>
<protein>
    <recommendedName>
        <fullName evidence="9">CRISPR-associated endoribonuclease Cas2</fullName>
        <ecNumber evidence="9">3.1.-.-</ecNumber>
    </recommendedName>
</protein>
<sequence length="108" mass="12428">MLTGYRLMWMVVMFDLPVITKAERKAATGFRNALLDVGFQMSQFSVYLRFCTSQAQVDTLCRQVEQALPAGGKVHIFQFTDKQYERAISFHGRSRQPAQKAPDQFDLF</sequence>
<keyword evidence="4 9" id="KW-0479">Metal-binding</keyword>
<evidence type="ECO:0000256" key="9">
    <source>
        <dbReference type="HAMAP-Rule" id="MF_01471"/>
    </source>
</evidence>
<dbReference type="GeneID" id="34236908"/>
<evidence type="ECO:0000256" key="6">
    <source>
        <dbReference type="ARBA" id="ARBA00022801"/>
    </source>
</evidence>
<gene>
    <name evidence="9" type="primary">cas2</name>
    <name evidence="10" type="ORF">SAMN04489708_1231</name>
</gene>
<keyword evidence="5 9" id="KW-0255">Endonuclease</keyword>
<dbReference type="Proteomes" id="UP000199317">
    <property type="component" value="Unassembled WGS sequence"/>
</dbReference>
<dbReference type="NCBIfam" id="TIGR01573">
    <property type="entry name" value="cas2"/>
    <property type="match status" value="1"/>
</dbReference>
<accession>A0A1H0V218</accession>
<keyword evidence="8 9" id="KW-0051">Antiviral defense</keyword>
<dbReference type="GO" id="GO:0043571">
    <property type="term" value="P:maintenance of CRISPR repeat elements"/>
    <property type="evidence" value="ECO:0007669"/>
    <property type="project" value="UniProtKB-UniRule"/>
</dbReference>
<comment type="function">
    <text evidence="9">CRISPR (clustered regularly interspaced short palindromic repeat), is an adaptive immune system that provides protection against mobile genetic elements (viruses, transposable elements and conjugative plasmids). CRISPR clusters contain sequences complementary to antecedent mobile elements and target invading nucleic acids. CRISPR clusters are transcribed and processed into CRISPR RNA (crRNA). Functions as a ssRNA-specific endoribonuclease. Involved in the integration of spacer DNA into the CRISPR cassette.</text>
</comment>
<evidence type="ECO:0000256" key="4">
    <source>
        <dbReference type="ARBA" id="ARBA00022723"/>
    </source>
</evidence>
<evidence type="ECO:0000313" key="11">
    <source>
        <dbReference type="Proteomes" id="UP000199317"/>
    </source>
</evidence>
<dbReference type="HAMAP" id="MF_01471">
    <property type="entry name" value="Cas2"/>
    <property type="match status" value="1"/>
</dbReference>
<feature type="binding site" evidence="9">
    <location>
        <position position="15"/>
    </location>
    <ligand>
        <name>Mg(2+)</name>
        <dbReference type="ChEBI" id="CHEBI:18420"/>
        <note>catalytic</note>
    </ligand>
</feature>
<dbReference type="SMR" id="A0A1H0V218"/>
<keyword evidence="3 9" id="KW-0540">Nuclease</keyword>
<organism evidence="10 11">
    <name type="scientific">Paracidovorax cattleyae</name>
    <dbReference type="NCBI Taxonomy" id="80868"/>
    <lineage>
        <taxon>Bacteria</taxon>
        <taxon>Pseudomonadati</taxon>
        <taxon>Pseudomonadota</taxon>
        <taxon>Betaproteobacteria</taxon>
        <taxon>Burkholderiales</taxon>
        <taxon>Comamonadaceae</taxon>
        <taxon>Paracidovorax</taxon>
    </lineage>
</organism>
<dbReference type="RefSeq" id="WP_013592779.1">
    <property type="nucleotide sequence ID" value="NZ_CP028290.1"/>
</dbReference>
<name>A0A1H0V218_9BURK</name>
<dbReference type="GO" id="GO:0004521">
    <property type="term" value="F:RNA endonuclease activity"/>
    <property type="evidence" value="ECO:0007669"/>
    <property type="project" value="InterPro"/>
</dbReference>
<evidence type="ECO:0000256" key="8">
    <source>
        <dbReference type="ARBA" id="ARBA00023118"/>
    </source>
</evidence>
<evidence type="ECO:0000256" key="5">
    <source>
        <dbReference type="ARBA" id="ARBA00022759"/>
    </source>
</evidence>
<comment type="cofactor">
    <cofactor evidence="1 9">
        <name>Mg(2+)</name>
        <dbReference type="ChEBI" id="CHEBI:18420"/>
    </cofactor>
</comment>
<comment type="similarity">
    <text evidence="2 9">Belongs to the CRISPR-associated endoribonuclease Cas2 protein family.</text>
</comment>
<dbReference type="InterPro" id="IPR019199">
    <property type="entry name" value="Virulence_VapD/CRISPR_Cas2"/>
</dbReference>
<dbReference type="GO" id="GO:0016787">
    <property type="term" value="F:hydrolase activity"/>
    <property type="evidence" value="ECO:0007669"/>
    <property type="project" value="UniProtKB-KW"/>
</dbReference>
<evidence type="ECO:0000256" key="1">
    <source>
        <dbReference type="ARBA" id="ARBA00001946"/>
    </source>
</evidence>
<keyword evidence="6 9" id="KW-0378">Hydrolase</keyword>
<reference evidence="11" key="1">
    <citation type="submission" date="2016-10" db="EMBL/GenBank/DDBJ databases">
        <authorList>
            <person name="Varghese N."/>
            <person name="Submissions S."/>
        </authorList>
    </citation>
    <scope>NUCLEOTIDE SEQUENCE [LARGE SCALE GENOMIC DNA]</scope>
    <source>
        <strain evidence="11">DSM 17101</strain>
    </source>
</reference>
<dbReference type="AlphaFoldDB" id="A0A1H0V218"/>
<dbReference type="GO" id="GO:0046872">
    <property type="term" value="F:metal ion binding"/>
    <property type="evidence" value="ECO:0007669"/>
    <property type="project" value="UniProtKB-UniRule"/>
</dbReference>
<evidence type="ECO:0000256" key="3">
    <source>
        <dbReference type="ARBA" id="ARBA00022722"/>
    </source>
</evidence>
<evidence type="ECO:0000256" key="7">
    <source>
        <dbReference type="ARBA" id="ARBA00022842"/>
    </source>
</evidence>
<dbReference type="EMBL" id="FNJL01000023">
    <property type="protein sequence ID" value="SDP72394.1"/>
    <property type="molecule type" value="Genomic_DNA"/>
</dbReference>
<evidence type="ECO:0000313" key="10">
    <source>
        <dbReference type="EMBL" id="SDP72394.1"/>
    </source>
</evidence>
<dbReference type="EC" id="3.1.-.-" evidence="9"/>
<dbReference type="GO" id="GO:0051607">
    <property type="term" value="P:defense response to virus"/>
    <property type="evidence" value="ECO:0007669"/>
    <property type="project" value="UniProtKB-UniRule"/>
</dbReference>